<dbReference type="Pfam" id="PF05572">
    <property type="entry name" value="Peptidase_M43"/>
    <property type="match status" value="1"/>
</dbReference>
<dbReference type="Gene3D" id="3.40.390.10">
    <property type="entry name" value="Collagenase (Catalytic Domain)"/>
    <property type="match status" value="1"/>
</dbReference>
<sequence length="703" mass="76337">MRNAKHFLALFIVFQALATQIHAQNTNQNASGNFTPEVEACGTSVLHDNLLRTNEGFRQRIALNENLIQTALRTDPEARTNQNTGQVLVIPLVVHIVHLGEAVGTGNNISDAQVNSAIVALNDIYRKKAGTYGAGGGVDMEIEFQLATRDPNCNPTTGIVRINGSVVPNYATQGIKLQSAGADDVTIKNLSRWPNTDYYNIWVVSEIDNGGGTAGYAYLPGAPGNLDGTVLLNQAFGTMGTASSGMNRGLTLAHELGHAFNLYHTFEGDNGGTGCPPVVNGCGSGQGDCVADTEPHRRSNSAYNWSCPAGAINTCTNAPIGNVYKNYMDYNSETCRTEFTQDQKDRVRAAISLFRPGLLNSQSLTTGSVSVPLAATCSPTGTVVSNNFSIGIYSVSIGNYTVKSDGTVGDNAMIVDRSCHQQFGLEGNAAFPISITTGPANNENVQVYLDYNSNGTFTDAGELVFNSANVRTQHNGTFSPPAGRSFNSALRLRVISDFAGNPITGPCYQPQYGQVEEYTVSFLSPLPVHLETFTAQLVQDQVLLRWKTAQETNNHYFEIERSGNSKDWQLIGKVNGSGNSSVPQAYTFTDADPIQGQNYYRLKQVDYDGRSEYSFIRSVANSSKRGSFTIYPNPGRGQFTIKSEKASVTPVHLRVFDTNGRLIYQQQSVQNEHRFSIEEHPSGMYLLEVISGKEVNRVKLVKE</sequence>
<dbReference type="PANTHER" id="PTHR47466">
    <property type="match status" value="1"/>
</dbReference>
<feature type="domain" description="Peptidase M43 pregnancy-associated plasma-A" evidence="10">
    <location>
        <begin position="191"/>
        <end position="351"/>
    </location>
</feature>
<dbReference type="InterPro" id="IPR024079">
    <property type="entry name" value="MetalloPept_cat_dom_sf"/>
</dbReference>
<dbReference type="Proteomes" id="UP000644147">
    <property type="component" value="Unassembled WGS sequence"/>
</dbReference>
<dbReference type="PANTHER" id="PTHR47466:SF1">
    <property type="entry name" value="METALLOPROTEASE MEP1 (AFU_ORTHOLOGUE AFUA_1G07730)-RELATED"/>
    <property type="match status" value="1"/>
</dbReference>
<evidence type="ECO:0000256" key="9">
    <source>
        <dbReference type="SAM" id="SignalP"/>
    </source>
</evidence>
<reference evidence="13 14" key="1">
    <citation type="submission" date="2020-12" db="EMBL/GenBank/DDBJ databases">
        <title>Bacterial novel species Adhaeribacter sp. BT258 isolated from soil.</title>
        <authorList>
            <person name="Jung H.-Y."/>
        </authorList>
    </citation>
    <scope>NUCLEOTIDE SEQUENCE [LARGE SCALE GENOMIC DNA]</scope>
    <source>
        <strain evidence="13 14">BT258</strain>
    </source>
</reference>
<evidence type="ECO:0000259" key="12">
    <source>
        <dbReference type="Pfam" id="PF20009"/>
    </source>
</evidence>
<evidence type="ECO:0000256" key="6">
    <source>
        <dbReference type="ARBA" id="ARBA00022833"/>
    </source>
</evidence>
<dbReference type="Gene3D" id="2.60.40.10">
    <property type="entry name" value="Immunoglobulins"/>
    <property type="match status" value="1"/>
</dbReference>
<dbReference type="InterPro" id="IPR013783">
    <property type="entry name" value="Ig-like_fold"/>
</dbReference>
<feature type="chain" id="PRO_5046109477" evidence="9">
    <location>
        <begin position="24"/>
        <end position="703"/>
    </location>
</feature>
<gene>
    <name evidence="13" type="ORF">I5M27_16560</name>
</gene>
<evidence type="ECO:0000259" key="11">
    <source>
        <dbReference type="Pfam" id="PF18962"/>
    </source>
</evidence>
<evidence type="ECO:0000259" key="10">
    <source>
        <dbReference type="Pfam" id="PF05572"/>
    </source>
</evidence>
<dbReference type="SUPFAM" id="SSF55486">
    <property type="entry name" value="Metalloproteases ('zincins'), catalytic domain"/>
    <property type="match status" value="1"/>
</dbReference>
<evidence type="ECO:0000256" key="1">
    <source>
        <dbReference type="ARBA" id="ARBA00008721"/>
    </source>
</evidence>
<evidence type="ECO:0000256" key="5">
    <source>
        <dbReference type="ARBA" id="ARBA00022801"/>
    </source>
</evidence>
<organism evidence="13 14">
    <name type="scientific">Adhaeribacter terrigena</name>
    <dbReference type="NCBI Taxonomy" id="2793070"/>
    <lineage>
        <taxon>Bacteria</taxon>
        <taxon>Pseudomonadati</taxon>
        <taxon>Bacteroidota</taxon>
        <taxon>Cytophagia</taxon>
        <taxon>Cytophagales</taxon>
        <taxon>Hymenobacteraceae</taxon>
        <taxon>Adhaeribacter</taxon>
    </lineage>
</organism>
<keyword evidence="14" id="KW-1185">Reference proteome</keyword>
<evidence type="ECO:0000256" key="3">
    <source>
        <dbReference type="ARBA" id="ARBA00022723"/>
    </source>
</evidence>
<evidence type="ECO:0000313" key="14">
    <source>
        <dbReference type="Proteomes" id="UP000644147"/>
    </source>
</evidence>
<protein>
    <submittedName>
        <fullName evidence="13">Zinc-dependent metalloprotease</fullName>
    </submittedName>
</protein>
<feature type="domain" description="Secretion system C-terminal sorting" evidence="11">
    <location>
        <begin position="630"/>
        <end position="699"/>
    </location>
</feature>
<comment type="caution">
    <text evidence="13">The sequence shown here is derived from an EMBL/GenBank/DDBJ whole genome shotgun (WGS) entry which is preliminary data.</text>
</comment>
<keyword evidence="7 13" id="KW-0482">Metalloprotease</keyword>
<dbReference type="RefSeq" id="WP_200507446.1">
    <property type="nucleotide sequence ID" value="NZ_JAEHFX010000010.1"/>
</dbReference>
<feature type="domain" description="GEVED" evidence="12">
    <location>
        <begin position="444"/>
        <end position="520"/>
    </location>
</feature>
<proteinExistence type="inferred from homology"/>
<dbReference type="NCBIfam" id="TIGR04183">
    <property type="entry name" value="Por_Secre_tail"/>
    <property type="match status" value="1"/>
</dbReference>
<evidence type="ECO:0000256" key="8">
    <source>
        <dbReference type="ARBA" id="ARBA00023157"/>
    </source>
</evidence>
<keyword evidence="2" id="KW-0645">Protease</keyword>
<dbReference type="GO" id="GO:0008237">
    <property type="term" value="F:metallopeptidase activity"/>
    <property type="evidence" value="ECO:0007669"/>
    <property type="project" value="UniProtKB-KW"/>
</dbReference>
<keyword evidence="8" id="KW-1015">Disulfide bond</keyword>
<dbReference type="EMBL" id="JAEHFX010000010">
    <property type="protein sequence ID" value="MBK0404610.1"/>
    <property type="molecule type" value="Genomic_DNA"/>
</dbReference>
<evidence type="ECO:0000313" key="13">
    <source>
        <dbReference type="EMBL" id="MBK0404610.1"/>
    </source>
</evidence>
<dbReference type="InterPro" id="IPR026444">
    <property type="entry name" value="Secre_tail"/>
</dbReference>
<keyword evidence="6" id="KW-0862">Zinc</keyword>
<feature type="signal peptide" evidence="9">
    <location>
        <begin position="1"/>
        <end position="23"/>
    </location>
</feature>
<keyword evidence="4 9" id="KW-0732">Signal</keyword>
<keyword evidence="5" id="KW-0378">Hydrolase</keyword>
<evidence type="ECO:0000256" key="4">
    <source>
        <dbReference type="ARBA" id="ARBA00022729"/>
    </source>
</evidence>
<evidence type="ECO:0000256" key="2">
    <source>
        <dbReference type="ARBA" id="ARBA00022670"/>
    </source>
</evidence>
<accession>A0ABS1C5G8</accession>
<comment type="similarity">
    <text evidence="1">Belongs to the peptidase M43B family.</text>
</comment>
<evidence type="ECO:0000256" key="7">
    <source>
        <dbReference type="ARBA" id="ARBA00023049"/>
    </source>
</evidence>
<dbReference type="InterPro" id="IPR008754">
    <property type="entry name" value="Peptidase_M43"/>
</dbReference>
<dbReference type="Pfam" id="PF20009">
    <property type="entry name" value="GEVED"/>
    <property type="match status" value="1"/>
</dbReference>
<name>A0ABS1C5G8_9BACT</name>
<keyword evidence="3" id="KW-0479">Metal-binding</keyword>
<dbReference type="Pfam" id="PF18962">
    <property type="entry name" value="Por_Secre_tail"/>
    <property type="match status" value="1"/>
</dbReference>
<dbReference type="InterPro" id="IPR045474">
    <property type="entry name" value="GEVED"/>
</dbReference>